<keyword evidence="1" id="KW-0732">Signal</keyword>
<dbReference type="PANTHER" id="PTHR30535:SF4">
    <property type="entry name" value="HEMIN-BINDING PERIPLASMIC PROTEIN HMUT"/>
    <property type="match status" value="1"/>
</dbReference>
<dbReference type="InterPro" id="IPR050902">
    <property type="entry name" value="ABC_Transporter_SBP"/>
</dbReference>
<dbReference type="Proteomes" id="UP000050786">
    <property type="component" value="Unassembled WGS sequence"/>
</dbReference>
<dbReference type="PANTHER" id="PTHR30535">
    <property type="entry name" value="VITAMIN B12-BINDING PROTEIN"/>
    <property type="match status" value="1"/>
</dbReference>
<feature type="signal peptide" evidence="1">
    <location>
        <begin position="1"/>
        <end position="24"/>
    </location>
</feature>
<name>A0A0P1E606_9RHOB</name>
<dbReference type="CDD" id="cd01149">
    <property type="entry name" value="HutB"/>
    <property type="match status" value="1"/>
</dbReference>
<dbReference type="Gene3D" id="3.40.50.1980">
    <property type="entry name" value="Nitrogenase molybdenum iron protein domain"/>
    <property type="match status" value="2"/>
</dbReference>
<evidence type="ECO:0000259" key="2">
    <source>
        <dbReference type="PROSITE" id="PS50983"/>
    </source>
</evidence>
<evidence type="ECO:0000313" key="3">
    <source>
        <dbReference type="EMBL" id="CUH44129.1"/>
    </source>
</evidence>
<organism evidence="3 4">
    <name type="scientific">Ruegeria atlantica</name>
    <dbReference type="NCBI Taxonomy" id="81569"/>
    <lineage>
        <taxon>Bacteria</taxon>
        <taxon>Pseudomonadati</taxon>
        <taxon>Pseudomonadota</taxon>
        <taxon>Alphaproteobacteria</taxon>
        <taxon>Rhodobacterales</taxon>
        <taxon>Roseobacteraceae</taxon>
        <taxon>Ruegeria</taxon>
    </lineage>
</organism>
<dbReference type="InterPro" id="IPR002491">
    <property type="entry name" value="ABC_transptr_periplasmic_BD"/>
</dbReference>
<feature type="domain" description="Fe/B12 periplasmic-binding" evidence="2">
    <location>
        <begin position="32"/>
        <end position="289"/>
    </location>
</feature>
<gene>
    <name evidence="3" type="primary">hmuT</name>
    <name evidence="3" type="ORF">RUM4293_03026</name>
</gene>
<dbReference type="AlphaFoldDB" id="A0A0P1E606"/>
<evidence type="ECO:0000313" key="4">
    <source>
        <dbReference type="Proteomes" id="UP000050786"/>
    </source>
</evidence>
<accession>A0A0P1E606</accession>
<reference evidence="4" key="1">
    <citation type="submission" date="2015-09" db="EMBL/GenBank/DDBJ databases">
        <authorList>
            <person name="Rodrigo-Torres L."/>
            <person name="Arahal D.R."/>
        </authorList>
    </citation>
    <scope>NUCLEOTIDE SEQUENCE [LARGE SCALE GENOMIC DNA]</scope>
    <source>
        <strain evidence="4">CECT 4293</strain>
    </source>
</reference>
<dbReference type="SUPFAM" id="SSF53807">
    <property type="entry name" value="Helical backbone' metal receptor"/>
    <property type="match status" value="1"/>
</dbReference>
<feature type="chain" id="PRO_5006061242" evidence="1">
    <location>
        <begin position="25"/>
        <end position="291"/>
    </location>
</feature>
<dbReference type="RefSeq" id="WP_058274088.1">
    <property type="nucleotide sequence ID" value="NZ_CYPS01000043.1"/>
</dbReference>
<dbReference type="EMBL" id="CYPS01000043">
    <property type="protein sequence ID" value="CUH44129.1"/>
    <property type="molecule type" value="Genomic_DNA"/>
</dbReference>
<evidence type="ECO:0000256" key="1">
    <source>
        <dbReference type="SAM" id="SignalP"/>
    </source>
</evidence>
<dbReference type="PROSITE" id="PS50983">
    <property type="entry name" value="FE_B12_PBP"/>
    <property type="match status" value="1"/>
</dbReference>
<proteinExistence type="predicted"/>
<sequence length="291" mass="30199">MSPLCRFSSVVALAGAVIGTAAFAADEPEPNRIIAIGSSVTEIVYALGQQDRLVGRDRTSTYPVDVLDLPDVGYIRALSPEGVLSVKPDLIVALEGSGPPEAVEVLREAGVPFVSISEDYSRDGVVEKIRAVGAALGVEDAAEELANQTGAKIDGAHSNAVDASVGGTPRVLFVLSAQDNRIIVGGADTQADSIIRLAGGVNAAGNVSGFKPMTPEAIATTAPDVILMMDRQGNHITANEDLFAMPAIKLTPAGQKKRLIRMQGAYLLGFGPRTAEAIADLSAELQRINGS</sequence>
<dbReference type="Pfam" id="PF01497">
    <property type="entry name" value="Peripla_BP_2"/>
    <property type="match status" value="1"/>
</dbReference>
<protein>
    <submittedName>
        <fullName evidence="3">Hemin-binding periplasmic protein HmuT</fullName>
    </submittedName>
</protein>
<keyword evidence="4" id="KW-1185">Reference proteome</keyword>